<comment type="similarity">
    <text evidence="7">Belongs to the ThrE exporter (TC 2.A.79) family.</text>
</comment>
<evidence type="ECO:0000256" key="7">
    <source>
        <dbReference type="ARBA" id="ARBA00034125"/>
    </source>
</evidence>
<proteinExistence type="inferred from homology"/>
<dbReference type="InterPro" id="IPR024528">
    <property type="entry name" value="ThrE_2"/>
</dbReference>
<evidence type="ECO:0000256" key="4">
    <source>
        <dbReference type="ARBA" id="ARBA00022692"/>
    </source>
</evidence>
<evidence type="ECO:0000259" key="9">
    <source>
        <dbReference type="Pfam" id="PF12821"/>
    </source>
</evidence>
<evidence type="ECO:0000256" key="2">
    <source>
        <dbReference type="ARBA" id="ARBA00022475"/>
    </source>
</evidence>
<dbReference type="Pfam" id="PF12821">
    <property type="entry name" value="ThrE_2"/>
    <property type="match status" value="1"/>
</dbReference>
<evidence type="ECO:0000256" key="8">
    <source>
        <dbReference type="SAM" id="Phobius"/>
    </source>
</evidence>
<evidence type="ECO:0000256" key="1">
    <source>
        <dbReference type="ARBA" id="ARBA00004651"/>
    </source>
</evidence>
<name>A0A6M0H0X3_9CLOT</name>
<keyword evidence="5 8" id="KW-1133">Transmembrane helix</keyword>
<protein>
    <submittedName>
        <fullName evidence="10">Threonine/serine exporter</fullName>
    </submittedName>
</protein>
<gene>
    <name evidence="10" type="ORF">G3M99_03150</name>
</gene>
<feature type="transmembrane region" description="Helical" evidence="8">
    <location>
        <begin position="54"/>
        <end position="72"/>
    </location>
</feature>
<dbReference type="EMBL" id="JAAGPU010000003">
    <property type="protein sequence ID" value="NEU03868.1"/>
    <property type="molecule type" value="Genomic_DNA"/>
</dbReference>
<comment type="caution">
    <text evidence="10">The sequence shown here is derived from an EMBL/GenBank/DDBJ whole genome shotgun (WGS) entry which is preliminary data.</text>
</comment>
<evidence type="ECO:0000256" key="6">
    <source>
        <dbReference type="ARBA" id="ARBA00023136"/>
    </source>
</evidence>
<evidence type="ECO:0000313" key="11">
    <source>
        <dbReference type="Proteomes" id="UP000481872"/>
    </source>
</evidence>
<evidence type="ECO:0000256" key="5">
    <source>
        <dbReference type="ARBA" id="ARBA00022989"/>
    </source>
</evidence>
<organism evidence="10 11">
    <name type="scientific">Clostridium senegalense</name>
    <dbReference type="NCBI Taxonomy" id="1465809"/>
    <lineage>
        <taxon>Bacteria</taxon>
        <taxon>Bacillati</taxon>
        <taxon>Bacillota</taxon>
        <taxon>Clostridia</taxon>
        <taxon>Eubacteriales</taxon>
        <taxon>Clostridiaceae</taxon>
        <taxon>Clostridium</taxon>
    </lineage>
</organism>
<dbReference type="PANTHER" id="PTHR34390:SF1">
    <property type="entry name" value="SUCCINATE TRANSPORTER SUBUNIT YJJB-RELATED"/>
    <property type="match status" value="1"/>
</dbReference>
<dbReference type="InterPro" id="IPR050539">
    <property type="entry name" value="ThrE_Dicarb/AminoAcid_Exp"/>
</dbReference>
<accession>A0A6M0H0X3</accession>
<keyword evidence="6 8" id="KW-0472">Membrane</keyword>
<keyword evidence="11" id="KW-1185">Reference proteome</keyword>
<comment type="subcellular location">
    <subcellularLocation>
        <location evidence="1">Cell membrane</location>
        <topology evidence="1">Multi-pass membrane protein</topology>
    </subcellularLocation>
</comment>
<evidence type="ECO:0000256" key="3">
    <source>
        <dbReference type="ARBA" id="ARBA00022519"/>
    </source>
</evidence>
<feature type="transmembrane region" description="Helical" evidence="8">
    <location>
        <begin position="119"/>
        <end position="140"/>
    </location>
</feature>
<feature type="transmembrane region" description="Helical" evidence="8">
    <location>
        <begin position="79"/>
        <end position="99"/>
    </location>
</feature>
<dbReference type="GO" id="GO:0005886">
    <property type="term" value="C:plasma membrane"/>
    <property type="evidence" value="ECO:0007669"/>
    <property type="project" value="UniProtKB-SubCell"/>
</dbReference>
<evidence type="ECO:0000313" key="10">
    <source>
        <dbReference type="EMBL" id="NEU03868.1"/>
    </source>
</evidence>
<keyword evidence="3" id="KW-0997">Cell inner membrane</keyword>
<dbReference type="Proteomes" id="UP000481872">
    <property type="component" value="Unassembled WGS sequence"/>
</dbReference>
<dbReference type="PANTHER" id="PTHR34390">
    <property type="entry name" value="UPF0442 PROTEIN YJJB-RELATED"/>
    <property type="match status" value="1"/>
</dbReference>
<feature type="transmembrane region" description="Helical" evidence="8">
    <location>
        <begin position="6"/>
        <end position="22"/>
    </location>
</feature>
<dbReference type="GO" id="GO:0015744">
    <property type="term" value="P:succinate transport"/>
    <property type="evidence" value="ECO:0007669"/>
    <property type="project" value="TreeGrafter"/>
</dbReference>
<dbReference type="RefSeq" id="WP_199869183.1">
    <property type="nucleotide sequence ID" value="NZ_JAAGPU010000003.1"/>
</dbReference>
<keyword evidence="2" id="KW-1003">Cell membrane</keyword>
<reference evidence="10 11" key="1">
    <citation type="submission" date="2020-02" db="EMBL/GenBank/DDBJ databases">
        <title>Genome assembly of a novel Clostridium senegalense strain.</title>
        <authorList>
            <person name="Gupta T.B."/>
            <person name="Jauregui R."/>
            <person name="Maclean P."/>
            <person name="Nawarathana A."/>
            <person name="Brightwell G."/>
        </authorList>
    </citation>
    <scope>NUCLEOTIDE SEQUENCE [LARGE SCALE GENOMIC DNA]</scope>
    <source>
        <strain evidence="10 11">AGRFS4</strain>
    </source>
</reference>
<dbReference type="AlphaFoldDB" id="A0A6M0H0X3"/>
<feature type="domain" description="Threonine/Serine exporter ThrE" evidence="9">
    <location>
        <begin position="8"/>
        <end position="134"/>
    </location>
</feature>
<sequence length="155" mass="16826">MKVLILAFIYAFISSLGFGILFNVRGKDLFFASLGGGLSWFVYKLAILNGLSDVLALFLGTLMVSIVAEICARVFKNPVTVYLICGLIPLVPGSGMYYTTFEAVKGNYSAALTKGIQTLFNAGSISVSVMFVSTLSRLLTKIILKSKFKKAESQR</sequence>
<keyword evidence="4 8" id="KW-0812">Transmembrane</keyword>